<dbReference type="SUPFAM" id="SSF55486">
    <property type="entry name" value="Metalloproteases ('zincins'), catalytic domain"/>
    <property type="match status" value="1"/>
</dbReference>
<feature type="disulfide bond" evidence="6">
    <location>
        <begin position="126"/>
        <end position="135"/>
    </location>
</feature>
<dbReference type="PROSITE" id="PS00022">
    <property type="entry name" value="EGF_1"/>
    <property type="match status" value="1"/>
</dbReference>
<keyword evidence="2 7" id="KW-0479">Metal-binding</keyword>
<dbReference type="Gene3D" id="3.40.390.10">
    <property type="entry name" value="Collagenase (Catalytic Domain)"/>
    <property type="match status" value="1"/>
</dbReference>
<evidence type="ECO:0000259" key="10">
    <source>
        <dbReference type="PROSITE" id="PS51864"/>
    </source>
</evidence>
<dbReference type="Pfam" id="PF01400">
    <property type="entry name" value="Astacin"/>
    <property type="match status" value="1"/>
</dbReference>
<comment type="caution">
    <text evidence="11">The sequence shown here is derived from an EMBL/GenBank/DDBJ whole genome shotgun (WGS) entry which is preliminary data.</text>
</comment>
<evidence type="ECO:0000256" key="3">
    <source>
        <dbReference type="ARBA" id="ARBA00022801"/>
    </source>
</evidence>
<comment type="caution">
    <text evidence="6">Lacks conserved residue(s) required for the propagation of feature annotation.</text>
</comment>
<feature type="domain" description="EGF-like" evidence="9">
    <location>
        <begin position="98"/>
        <end position="136"/>
    </location>
</feature>
<evidence type="ECO:0000259" key="9">
    <source>
        <dbReference type="PROSITE" id="PS50026"/>
    </source>
</evidence>
<evidence type="ECO:0000256" key="4">
    <source>
        <dbReference type="ARBA" id="ARBA00022833"/>
    </source>
</evidence>
<dbReference type="EMBL" id="JARBDR010000923">
    <property type="protein sequence ID" value="KAJ8297956.1"/>
    <property type="molecule type" value="Genomic_DNA"/>
</dbReference>
<feature type="binding site" evidence="7">
    <location>
        <position position="6"/>
    </location>
    <ligand>
        <name>Zn(2+)</name>
        <dbReference type="ChEBI" id="CHEBI:29105"/>
        <note>catalytic</note>
    </ligand>
</feature>
<name>A0ABQ9E2K6_TEGGR</name>
<dbReference type="PANTHER" id="PTHR10127:SF780">
    <property type="entry name" value="METALLOENDOPEPTIDASE"/>
    <property type="match status" value="1"/>
</dbReference>
<evidence type="ECO:0000313" key="11">
    <source>
        <dbReference type="EMBL" id="KAJ8297956.1"/>
    </source>
</evidence>
<evidence type="ECO:0000313" key="12">
    <source>
        <dbReference type="Proteomes" id="UP001217089"/>
    </source>
</evidence>
<evidence type="ECO:0000256" key="2">
    <source>
        <dbReference type="ARBA" id="ARBA00022723"/>
    </source>
</evidence>
<evidence type="ECO:0000256" key="1">
    <source>
        <dbReference type="ARBA" id="ARBA00022670"/>
    </source>
</evidence>
<keyword evidence="6" id="KW-1015">Disulfide bond</keyword>
<keyword evidence="1 7" id="KW-0645">Protease</keyword>
<feature type="active site" evidence="7">
    <location>
        <position position="3"/>
    </location>
</feature>
<evidence type="ECO:0000256" key="8">
    <source>
        <dbReference type="RuleBase" id="RU361183"/>
    </source>
</evidence>
<organism evidence="11 12">
    <name type="scientific">Tegillarca granosa</name>
    <name type="common">Malaysian cockle</name>
    <name type="synonym">Anadara granosa</name>
    <dbReference type="NCBI Taxonomy" id="220873"/>
    <lineage>
        <taxon>Eukaryota</taxon>
        <taxon>Metazoa</taxon>
        <taxon>Spiralia</taxon>
        <taxon>Lophotrochozoa</taxon>
        <taxon>Mollusca</taxon>
        <taxon>Bivalvia</taxon>
        <taxon>Autobranchia</taxon>
        <taxon>Pteriomorphia</taxon>
        <taxon>Arcoida</taxon>
        <taxon>Arcoidea</taxon>
        <taxon>Arcidae</taxon>
        <taxon>Tegillarca</taxon>
    </lineage>
</organism>
<evidence type="ECO:0000256" key="5">
    <source>
        <dbReference type="ARBA" id="ARBA00023049"/>
    </source>
</evidence>
<sequence length="328" mass="38240">MHEFCHAIGMQHEQSRNDRDKHVKVHFDNIEAKNKYNLAKEKTMDKNPYDYFSIMQYELQSFTSKSWAKAMSFVDPDLEFLAGLSKELTFYDIMDITKAYQCNDHCQNNLRCINGGFVNHKCECFCPEGLSGKYCELINCDLMMLIFDTKTITGVEPSKGFRIKAQAYNVNPYVIVFEYNFDDDDVSLHGIKVESNTEDKWAIGEEQATYDHYGNYDQQDTYDQQYFYGHKIEQHETYDGYGPPFDTYDAEKNRYITTKTHGSNNPSGTTYCLSFHFRRHTQVEECAVLHIGDIKDRWSYSGCEKSGWKLFEGTYGPDDFDNYPVGHL</sequence>
<protein>
    <recommendedName>
        <fullName evidence="8">Metalloendopeptidase</fullName>
        <ecNumber evidence="8">3.4.24.-</ecNumber>
    </recommendedName>
</protein>
<feature type="disulfide bond" evidence="6">
    <location>
        <begin position="102"/>
        <end position="112"/>
    </location>
</feature>
<dbReference type="Proteomes" id="UP001217089">
    <property type="component" value="Unassembled WGS sequence"/>
</dbReference>
<dbReference type="PRINTS" id="PR00480">
    <property type="entry name" value="ASTACIN"/>
</dbReference>
<dbReference type="EC" id="3.4.24.-" evidence="8"/>
<dbReference type="CDD" id="cd00054">
    <property type="entry name" value="EGF_CA"/>
    <property type="match status" value="1"/>
</dbReference>
<dbReference type="InterPro" id="IPR024079">
    <property type="entry name" value="MetalloPept_cat_dom_sf"/>
</dbReference>
<dbReference type="PANTHER" id="PTHR10127">
    <property type="entry name" value="DISCOIDIN, CUB, EGF, LAMININ , AND ZINC METALLOPROTEASE DOMAIN CONTAINING"/>
    <property type="match status" value="1"/>
</dbReference>
<feature type="binding site" evidence="7">
    <location>
        <position position="2"/>
    </location>
    <ligand>
        <name>Zn(2+)</name>
        <dbReference type="ChEBI" id="CHEBI:29105"/>
        <note>catalytic</note>
    </ligand>
</feature>
<keyword evidence="6" id="KW-0245">EGF-like domain</keyword>
<dbReference type="PROSITE" id="PS50026">
    <property type="entry name" value="EGF_3"/>
    <property type="match status" value="1"/>
</dbReference>
<comment type="cofactor">
    <cofactor evidence="7 8">
        <name>Zn(2+)</name>
        <dbReference type="ChEBI" id="CHEBI:29105"/>
    </cofactor>
    <text evidence="7 8">Binds 1 zinc ion per subunit.</text>
</comment>
<feature type="domain" description="Peptidase M12A" evidence="10">
    <location>
        <begin position="1"/>
        <end position="103"/>
    </location>
</feature>
<gene>
    <name evidence="11" type="ORF">KUTeg_024487</name>
</gene>
<keyword evidence="3 7" id="KW-0378">Hydrolase</keyword>
<keyword evidence="12" id="KW-1185">Reference proteome</keyword>
<dbReference type="InterPro" id="IPR001506">
    <property type="entry name" value="Peptidase_M12A"/>
</dbReference>
<keyword evidence="5 7" id="KW-0482">Metalloprotease</keyword>
<evidence type="ECO:0000256" key="6">
    <source>
        <dbReference type="PROSITE-ProRule" id="PRU00076"/>
    </source>
</evidence>
<dbReference type="PROSITE" id="PS51864">
    <property type="entry name" value="ASTACIN"/>
    <property type="match status" value="1"/>
</dbReference>
<reference evidence="11 12" key="1">
    <citation type="submission" date="2022-12" db="EMBL/GenBank/DDBJ databases">
        <title>Chromosome-level genome of Tegillarca granosa.</title>
        <authorList>
            <person name="Kim J."/>
        </authorList>
    </citation>
    <scope>NUCLEOTIDE SEQUENCE [LARGE SCALE GENOMIC DNA]</scope>
    <source>
        <strain evidence="11">Teg-2019</strain>
        <tissue evidence="11">Adductor muscle</tissue>
    </source>
</reference>
<proteinExistence type="predicted"/>
<accession>A0ABQ9E2K6</accession>
<feature type="binding site" evidence="7">
    <location>
        <position position="12"/>
    </location>
    <ligand>
        <name>Zn(2+)</name>
        <dbReference type="ChEBI" id="CHEBI:29105"/>
        <note>catalytic</note>
    </ligand>
</feature>
<keyword evidence="4 7" id="KW-0862">Zinc</keyword>
<dbReference type="InterPro" id="IPR000742">
    <property type="entry name" value="EGF"/>
</dbReference>
<evidence type="ECO:0000256" key="7">
    <source>
        <dbReference type="PROSITE-ProRule" id="PRU01211"/>
    </source>
</evidence>